<reference evidence="7" key="3">
    <citation type="submission" date="2025-09" db="UniProtKB">
        <authorList>
            <consortium name="Ensembl"/>
        </authorList>
    </citation>
    <scope>IDENTIFICATION</scope>
    <source>
        <strain evidence="7">Glennie</strain>
    </source>
</reference>
<dbReference type="InParanoid" id="F7EUW5"/>
<dbReference type="FunFam" id="2.40.70.10:FF:000006">
    <property type="entry name" value="Cathepsin E"/>
    <property type="match status" value="1"/>
</dbReference>
<evidence type="ECO:0000256" key="3">
    <source>
        <dbReference type="PIRSR" id="PIRSR601461-1"/>
    </source>
</evidence>
<dbReference type="InterPro" id="IPR033121">
    <property type="entry name" value="PEPTIDASE_A1"/>
</dbReference>
<dbReference type="PROSITE" id="PS00141">
    <property type="entry name" value="ASP_PROTEASE"/>
    <property type="match status" value="2"/>
</dbReference>
<reference evidence="7" key="2">
    <citation type="submission" date="2025-08" db="UniProtKB">
        <authorList>
            <consortium name="Ensembl"/>
        </authorList>
    </citation>
    <scope>IDENTIFICATION</scope>
    <source>
        <strain evidence="7">Glennie</strain>
    </source>
</reference>
<evidence type="ECO:0000256" key="4">
    <source>
        <dbReference type="PIRSR" id="PIRSR601461-2"/>
    </source>
</evidence>
<dbReference type="InterPro" id="IPR001461">
    <property type="entry name" value="Aspartic_peptidase_A1"/>
</dbReference>
<reference evidence="7 8" key="1">
    <citation type="journal article" date="2008" name="Nature">
        <title>Genome analysis of the platypus reveals unique signatures of evolution.</title>
        <authorList>
            <person name="Warren W.C."/>
            <person name="Hillier L.W."/>
            <person name="Marshall Graves J.A."/>
            <person name="Birney E."/>
            <person name="Ponting C.P."/>
            <person name="Grutzner F."/>
            <person name="Belov K."/>
            <person name="Miller W."/>
            <person name="Clarke L."/>
            <person name="Chinwalla A.T."/>
            <person name="Yang S.P."/>
            <person name="Heger A."/>
            <person name="Locke D.P."/>
            <person name="Miethke P."/>
            <person name="Waters P.D."/>
            <person name="Veyrunes F."/>
            <person name="Fulton L."/>
            <person name="Fulton B."/>
            <person name="Graves T."/>
            <person name="Wallis J."/>
            <person name="Puente X.S."/>
            <person name="Lopez-Otin C."/>
            <person name="Ordonez G.R."/>
            <person name="Eichler E.E."/>
            <person name="Chen L."/>
            <person name="Cheng Z."/>
            <person name="Deakin J.E."/>
            <person name="Alsop A."/>
            <person name="Thompson K."/>
            <person name="Kirby P."/>
            <person name="Papenfuss A.T."/>
            <person name="Wakefield M.J."/>
            <person name="Olender T."/>
            <person name="Lancet D."/>
            <person name="Huttley G.A."/>
            <person name="Smit A.F."/>
            <person name="Pask A."/>
            <person name="Temple-Smith P."/>
            <person name="Batzer M.A."/>
            <person name="Walker J.A."/>
            <person name="Konkel M.K."/>
            <person name="Harris R.S."/>
            <person name="Whittington C.M."/>
            <person name="Wong E.S."/>
            <person name="Gemmell N.J."/>
            <person name="Buschiazzo E."/>
            <person name="Vargas Jentzsch I.M."/>
            <person name="Merkel A."/>
            <person name="Schmitz J."/>
            <person name="Zemann A."/>
            <person name="Churakov G."/>
            <person name="Kriegs J.O."/>
            <person name="Brosius J."/>
            <person name="Murchison E.P."/>
            <person name="Sachidanandam R."/>
            <person name="Smith C."/>
            <person name="Hannon G.J."/>
            <person name="Tsend-Ayush E."/>
            <person name="McMillan D."/>
            <person name="Attenborough R."/>
            <person name="Rens W."/>
            <person name="Ferguson-Smith M."/>
            <person name="Lefevre C.M."/>
            <person name="Sharp J.A."/>
            <person name="Nicholas K.R."/>
            <person name="Ray D.A."/>
            <person name="Kube M."/>
            <person name="Reinhardt R."/>
            <person name="Pringle T.H."/>
            <person name="Taylor J."/>
            <person name="Jones R.C."/>
            <person name="Nixon B."/>
            <person name="Dacheux J.L."/>
            <person name="Niwa H."/>
            <person name="Sekita Y."/>
            <person name="Huang X."/>
            <person name="Stark A."/>
            <person name="Kheradpour P."/>
            <person name="Kellis M."/>
            <person name="Flicek P."/>
            <person name="Chen Y."/>
            <person name="Webber C."/>
            <person name="Hardison R."/>
            <person name="Nelson J."/>
            <person name="Hallsworth-Pepin K."/>
            <person name="Delehaunty K."/>
            <person name="Markovic C."/>
            <person name="Minx P."/>
            <person name="Feng Y."/>
            <person name="Kremitzki C."/>
            <person name="Mitreva M."/>
            <person name="Glasscock J."/>
            <person name="Wylie T."/>
            <person name="Wohldmann P."/>
            <person name="Thiru P."/>
            <person name="Nhan M.N."/>
            <person name="Pohl C.S."/>
            <person name="Smith S.M."/>
            <person name="Hou S."/>
            <person name="Nefedov M."/>
            <person name="de Jong P.J."/>
            <person name="Renfree M.B."/>
            <person name="Mardis E.R."/>
            <person name="Wilson R.K."/>
        </authorList>
    </citation>
    <scope>NUCLEOTIDE SEQUENCE [LARGE SCALE GENOMIC DNA]</scope>
    <source>
        <strain evidence="7 8">Glennie</strain>
    </source>
</reference>
<dbReference type="PANTHER" id="PTHR47966:SF13">
    <property type="entry name" value="CHYMOSIN"/>
    <property type="match status" value="1"/>
</dbReference>
<dbReference type="Proteomes" id="UP000002279">
    <property type="component" value="Chromosome 7"/>
</dbReference>
<organism evidence="7 8">
    <name type="scientific">Ornithorhynchus anatinus</name>
    <name type="common">Duckbill platypus</name>
    <dbReference type="NCBI Taxonomy" id="9258"/>
    <lineage>
        <taxon>Eukaryota</taxon>
        <taxon>Metazoa</taxon>
        <taxon>Chordata</taxon>
        <taxon>Craniata</taxon>
        <taxon>Vertebrata</taxon>
        <taxon>Euteleostomi</taxon>
        <taxon>Mammalia</taxon>
        <taxon>Monotremata</taxon>
        <taxon>Ornithorhynchidae</taxon>
        <taxon>Ornithorhynchus</taxon>
    </lineage>
</organism>
<dbReference type="Ensembl" id="ENSOANT00000029927.2">
    <property type="protein sequence ID" value="ENSOANP00000026124.2"/>
    <property type="gene ID" value="ENSOANG00000004020.4"/>
</dbReference>
<gene>
    <name evidence="7" type="primary">LOC100077212</name>
</gene>
<dbReference type="SUPFAM" id="SSF50630">
    <property type="entry name" value="Acid proteases"/>
    <property type="match status" value="1"/>
</dbReference>
<dbReference type="Pfam" id="PF00026">
    <property type="entry name" value="Asp"/>
    <property type="match status" value="1"/>
</dbReference>
<keyword evidence="5" id="KW-0378">Hydrolase</keyword>
<feature type="disulfide bond" evidence="4">
    <location>
        <begin position="270"/>
        <end position="303"/>
    </location>
</feature>
<proteinExistence type="inferred from homology"/>
<protein>
    <recommendedName>
        <fullName evidence="6">Peptidase A1 domain-containing protein</fullName>
    </recommendedName>
</protein>
<dbReference type="PRINTS" id="PR00792">
    <property type="entry name" value="PEPSIN"/>
</dbReference>
<keyword evidence="8" id="KW-1185">Reference proteome</keyword>
<dbReference type="eggNOG" id="KOG1339">
    <property type="taxonomic scope" value="Eukaryota"/>
</dbReference>
<dbReference type="AlphaFoldDB" id="F7EUW5"/>
<evidence type="ECO:0000313" key="7">
    <source>
        <dbReference type="Ensembl" id="ENSOANP00000026124.2"/>
    </source>
</evidence>
<evidence type="ECO:0000256" key="2">
    <source>
        <dbReference type="ARBA" id="ARBA00023157"/>
    </source>
</evidence>
<feature type="active site" evidence="3">
    <location>
        <position position="81"/>
    </location>
</feature>
<comment type="similarity">
    <text evidence="1 5">Belongs to the peptidase A1 family.</text>
</comment>
<dbReference type="InterPro" id="IPR012848">
    <property type="entry name" value="Aspartic_peptidase_N"/>
</dbReference>
<keyword evidence="5" id="KW-0645">Protease</keyword>
<dbReference type="Gene3D" id="2.40.70.10">
    <property type="entry name" value="Acid Proteases"/>
    <property type="match status" value="3"/>
</dbReference>
<accession>F7EUW5</accession>
<dbReference type="OMA" id="TPVFDHM"/>
<dbReference type="Gene3D" id="6.10.140.60">
    <property type="match status" value="1"/>
</dbReference>
<dbReference type="FunCoup" id="F7EUW5">
    <property type="interactions" value="382"/>
</dbReference>
<evidence type="ECO:0000256" key="1">
    <source>
        <dbReference type="ARBA" id="ARBA00007447"/>
    </source>
</evidence>
<dbReference type="InterPro" id="IPR001969">
    <property type="entry name" value="Aspartic_peptidase_AS"/>
</dbReference>
<keyword evidence="2 4" id="KW-1015">Disulfide bond</keyword>
<feature type="domain" description="Peptidase A1" evidence="6">
    <location>
        <begin position="63"/>
        <end position="339"/>
    </location>
</feature>
<sequence length="342" mass="37097">LVSVPRIPLHKGLSLRQVLEKHDLLAEFLKEHGTDIGGKYRPSSLAGGQVGSEPLANFLETEYFGTISIGTPPQEFTVVFDTGSSDFWVPSVFCNSHACSEMQGFLGYDTLKISDLVSTHQAFGLSTQELGGIFTHATFDGVLGLAYPSLSSSEATPVFDHMMKESLVAQGLFSIYLSRRSNESLITFGAIDEFHYTGPIHWVPVTQAMYWQIAVDKITVDGEVVACGGGCQAILDTGTSLMAGPSPDIAGIQYLIGATEGRNGLYQVDCRKLQRLPDVVFHISGVKYPLTATAYTNKNGGICYSGFEGESGGQWILGVVFIREYYSIFDRAHQRVGLAKAV</sequence>
<dbReference type="PROSITE" id="PS51767">
    <property type="entry name" value="PEPTIDASE_A1"/>
    <property type="match status" value="1"/>
</dbReference>
<evidence type="ECO:0000259" key="6">
    <source>
        <dbReference type="PROSITE" id="PS51767"/>
    </source>
</evidence>
<dbReference type="GO" id="GO:0004190">
    <property type="term" value="F:aspartic-type endopeptidase activity"/>
    <property type="evidence" value="ECO:0000318"/>
    <property type="project" value="GO_Central"/>
</dbReference>
<dbReference type="STRING" id="9258.ENSOANP00000026124"/>
<dbReference type="InterPro" id="IPR021109">
    <property type="entry name" value="Peptidase_aspartic_dom_sf"/>
</dbReference>
<keyword evidence="5" id="KW-0064">Aspartyl protease</keyword>
<dbReference type="Pfam" id="PF07966">
    <property type="entry name" value="A1_Propeptide"/>
    <property type="match status" value="1"/>
</dbReference>
<evidence type="ECO:0000256" key="5">
    <source>
        <dbReference type="RuleBase" id="RU000454"/>
    </source>
</evidence>
<dbReference type="HOGENOM" id="CLU_013253_3_0_1"/>
<evidence type="ECO:0000313" key="8">
    <source>
        <dbReference type="Proteomes" id="UP000002279"/>
    </source>
</evidence>
<dbReference type="GO" id="GO:0006508">
    <property type="term" value="P:proteolysis"/>
    <property type="evidence" value="ECO:0000318"/>
    <property type="project" value="GO_Central"/>
</dbReference>
<dbReference type="PANTHER" id="PTHR47966">
    <property type="entry name" value="BETA-SITE APP-CLEAVING ENZYME, ISOFORM A-RELATED"/>
    <property type="match status" value="1"/>
</dbReference>
<feature type="active site" evidence="3">
    <location>
        <position position="236"/>
    </location>
</feature>
<feature type="disulfide bond" evidence="4">
    <location>
        <begin position="227"/>
        <end position="231"/>
    </location>
</feature>
<name>F7EUW5_ORNAN</name>
<dbReference type="GeneTree" id="ENSGT00940000162710"/>